<evidence type="ECO:0000256" key="6">
    <source>
        <dbReference type="ARBA" id="ARBA00022723"/>
    </source>
</evidence>
<evidence type="ECO:0000313" key="15">
    <source>
        <dbReference type="Proteomes" id="UP000052978"/>
    </source>
</evidence>
<keyword evidence="5" id="KW-0158">Chromosome</keyword>
<keyword evidence="9" id="KW-0464">Manganese</keyword>
<evidence type="ECO:0000256" key="2">
    <source>
        <dbReference type="ARBA" id="ARBA00004584"/>
    </source>
</evidence>
<keyword evidence="6" id="KW-0479">Metal-binding</keyword>
<comment type="catalytic activity">
    <reaction evidence="11">
        <text>O-phospho-L-threonyl-[protein] + H2O = L-threonyl-[protein] + phosphate</text>
        <dbReference type="Rhea" id="RHEA:47004"/>
        <dbReference type="Rhea" id="RHEA-COMP:11060"/>
        <dbReference type="Rhea" id="RHEA-COMP:11605"/>
        <dbReference type="ChEBI" id="CHEBI:15377"/>
        <dbReference type="ChEBI" id="CHEBI:30013"/>
        <dbReference type="ChEBI" id="CHEBI:43474"/>
        <dbReference type="ChEBI" id="CHEBI:61977"/>
        <dbReference type="EC" id="3.1.3.16"/>
    </reaction>
</comment>
<proteinExistence type="inferred from homology"/>
<dbReference type="GO" id="GO:0004722">
    <property type="term" value="F:protein serine/threonine phosphatase activity"/>
    <property type="evidence" value="ECO:0007669"/>
    <property type="project" value="UniProtKB-EC"/>
</dbReference>
<comment type="cofactor">
    <cofactor evidence="1">
        <name>Mn(2+)</name>
        <dbReference type="ChEBI" id="CHEBI:29035"/>
    </cofactor>
</comment>
<keyword evidence="7 11" id="KW-0378">Hydrolase</keyword>
<dbReference type="EC" id="3.1.3.16" evidence="11"/>
<dbReference type="InterPro" id="IPR004843">
    <property type="entry name" value="Calcineurin-like_PHP"/>
</dbReference>
<feature type="domain" description="Serine/threonine specific protein phosphatases" evidence="13">
    <location>
        <begin position="326"/>
        <end position="331"/>
    </location>
</feature>
<dbReference type="Proteomes" id="UP000052978">
    <property type="component" value="Unassembled WGS sequence"/>
</dbReference>
<comment type="subcellular location">
    <subcellularLocation>
        <location evidence="2">Chromosome</location>
        <location evidence="2">Centromere</location>
    </subcellularLocation>
    <subcellularLocation>
        <location evidence="3">Cytoplasm</location>
        <location evidence="3">Cytoskeleton</location>
        <location evidence="3">Spindle pole</location>
    </subcellularLocation>
</comment>
<dbReference type="Pfam" id="PF00149">
    <property type="entry name" value="Metallophos"/>
    <property type="match status" value="1"/>
</dbReference>
<evidence type="ECO:0000256" key="8">
    <source>
        <dbReference type="ARBA" id="ARBA00022912"/>
    </source>
</evidence>
<evidence type="ECO:0000256" key="1">
    <source>
        <dbReference type="ARBA" id="ARBA00001936"/>
    </source>
</evidence>
<evidence type="ECO:0000256" key="9">
    <source>
        <dbReference type="ARBA" id="ARBA00023211"/>
    </source>
</evidence>
<evidence type="ECO:0000256" key="10">
    <source>
        <dbReference type="ARBA" id="ARBA00023328"/>
    </source>
</evidence>
<evidence type="ECO:0000256" key="12">
    <source>
        <dbReference type="SAM" id="MobiDB-lite"/>
    </source>
</evidence>
<comment type="similarity">
    <text evidence="4">Belongs to the PPP phosphatase family. PP-1 subfamily.</text>
</comment>
<name>S7MSN9_MYOBR</name>
<keyword evidence="8" id="KW-0904">Protein phosphatase</keyword>
<gene>
    <name evidence="14" type="ORF">D623_10032599</name>
</gene>
<dbReference type="EMBL" id="KE162186">
    <property type="protein sequence ID" value="EPQ07376.1"/>
    <property type="molecule type" value="Genomic_DNA"/>
</dbReference>
<dbReference type="FunFam" id="3.60.21.10:FF:000003">
    <property type="entry name" value="Serine/threonine-protein phosphatase"/>
    <property type="match status" value="1"/>
</dbReference>
<evidence type="ECO:0000313" key="14">
    <source>
        <dbReference type="EMBL" id="EPQ07376.1"/>
    </source>
</evidence>
<dbReference type="SUPFAM" id="SSF56300">
    <property type="entry name" value="Metallo-dependent phosphatases"/>
    <property type="match status" value="1"/>
</dbReference>
<feature type="region of interest" description="Disordered" evidence="12">
    <location>
        <begin position="162"/>
        <end position="186"/>
    </location>
</feature>
<dbReference type="AlphaFoldDB" id="S7MSN9"/>
<organism evidence="14 15">
    <name type="scientific">Myotis brandtii</name>
    <name type="common">Brandt's bat</name>
    <dbReference type="NCBI Taxonomy" id="109478"/>
    <lineage>
        <taxon>Eukaryota</taxon>
        <taxon>Metazoa</taxon>
        <taxon>Chordata</taxon>
        <taxon>Craniata</taxon>
        <taxon>Vertebrata</taxon>
        <taxon>Euteleostomi</taxon>
        <taxon>Mammalia</taxon>
        <taxon>Eutheria</taxon>
        <taxon>Laurasiatheria</taxon>
        <taxon>Chiroptera</taxon>
        <taxon>Yangochiroptera</taxon>
        <taxon>Vespertilionidae</taxon>
        <taxon>Myotis</taxon>
    </lineage>
</organism>
<evidence type="ECO:0000256" key="7">
    <source>
        <dbReference type="ARBA" id="ARBA00022801"/>
    </source>
</evidence>
<dbReference type="InterPro" id="IPR047129">
    <property type="entry name" value="PPA2-like"/>
</dbReference>
<dbReference type="PROSITE" id="PS00125">
    <property type="entry name" value="SER_THR_PHOSPHATASE"/>
    <property type="match status" value="1"/>
</dbReference>
<dbReference type="InterPro" id="IPR006186">
    <property type="entry name" value="Ser/Thr-sp_prot-phosphatase"/>
</dbReference>
<reference evidence="14 15" key="1">
    <citation type="journal article" date="2013" name="Nat. Commun.">
        <title>Genome analysis reveals insights into physiology and longevity of the Brandt's bat Myotis brandtii.</title>
        <authorList>
            <person name="Seim I."/>
            <person name="Fang X."/>
            <person name="Xiong Z."/>
            <person name="Lobanov A.V."/>
            <person name="Huang Z."/>
            <person name="Ma S."/>
            <person name="Feng Y."/>
            <person name="Turanov A.A."/>
            <person name="Zhu Y."/>
            <person name="Lenz T.L."/>
            <person name="Gerashchenko M.V."/>
            <person name="Fan D."/>
            <person name="Hee Yim S."/>
            <person name="Yao X."/>
            <person name="Jordan D."/>
            <person name="Xiong Y."/>
            <person name="Ma Y."/>
            <person name="Lyapunov A.N."/>
            <person name="Chen G."/>
            <person name="Kulakova O.I."/>
            <person name="Sun Y."/>
            <person name="Lee S.G."/>
            <person name="Bronson R.T."/>
            <person name="Moskalev A.A."/>
            <person name="Sunyaev S.R."/>
            <person name="Zhang G."/>
            <person name="Krogh A."/>
            <person name="Wang J."/>
            <person name="Gladyshev V.N."/>
        </authorList>
    </citation>
    <scope>NUCLEOTIDE SEQUENCE [LARGE SCALE GENOMIC DNA]</scope>
</reference>
<dbReference type="InterPro" id="IPR029052">
    <property type="entry name" value="Metallo-depent_PP-like"/>
</dbReference>
<accession>S7MSN9</accession>
<evidence type="ECO:0000259" key="13">
    <source>
        <dbReference type="PROSITE" id="PS00125"/>
    </source>
</evidence>
<evidence type="ECO:0000256" key="5">
    <source>
        <dbReference type="ARBA" id="ARBA00022454"/>
    </source>
</evidence>
<dbReference type="CDD" id="cd07415">
    <property type="entry name" value="MPP_PP2A_PP4_PP6"/>
    <property type="match status" value="1"/>
</dbReference>
<dbReference type="SMART" id="SM00156">
    <property type="entry name" value="PP2Ac"/>
    <property type="match status" value="1"/>
</dbReference>
<dbReference type="eggNOG" id="KOG0371">
    <property type="taxonomic scope" value="Eukaryota"/>
</dbReference>
<dbReference type="GO" id="GO:0000922">
    <property type="term" value="C:spindle pole"/>
    <property type="evidence" value="ECO:0007669"/>
    <property type="project" value="UniProtKB-SubCell"/>
</dbReference>
<dbReference type="Gene3D" id="3.60.21.10">
    <property type="match status" value="1"/>
</dbReference>
<sequence>MEMADGIEVEDLPQFTTRSELMKKACLQIDPAERISSDDLLHHEYFTRDGFIEKFIPELRAKLLQEAKVNSFIKSKENSKENELMKDERKTMHTDTLLRTSVLGKEMEKEKKPKEIKNRVIKVKGGKVDILEPKKTEYESGHGQSDAIENAHTVSQNVKSVINEPPNPANPSTNSTGMKDNPHAGGNMMMPPINLTSSNLMASNLNSNLSHSNSRLTERAKKRHTSSQSIGHVMTNNRQEDTGPTQAKEILTKESNVQEVRCPVTVCGDVHGQFHDLMELFRIGGKSPDTNYLFMGDYVDRGYYSVETVTLLVALKVRYRERITILRGNHESRQITQVYGFYDECLRKYGNANVWKYFTDLFDYLPLTALVDGQIFCLHGGLSPSIDTLDHIRALDRLQEVPHEGPMCDLLWSDPDDRGGWGISPRGAGYTFGQDISETFNHANGLTLVSRAHQLVMEGYNWCHDRNVVTIFSAPNYCYRCGNQAAIMELDDTLKYSFLQFDPAPRRGEPHVTRRTPDYFL</sequence>
<evidence type="ECO:0000256" key="11">
    <source>
        <dbReference type="RuleBase" id="RU004273"/>
    </source>
</evidence>
<protein>
    <recommendedName>
        <fullName evidence="11">Serine/threonine-protein phosphatase</fullName>
        <ecNumber evidence="11">3.1.3.16</ecNumber>
    </recommendedName>
</protein>
<evidence type="ECO:0000256" key="4">
    <source>
        <dbReference type="ARBA" id="ARBA00005333"/>
    </source>
</evidence>
<dbReference type="GO" id="GO:0046872">
    <property type="term" value="F:metal ion binding"/>
    <property type="evidence" value="ECO:0007669"/>
    <property type="project" value="UniProtKB-KW"/>
</dbReference>
<dbReference type="PANTHER" id="PTHR45619">
    <property type="entry name" value="SERINE/THREONINE-PROTEIN PHOSPHATASE PP2A-RELATED"/>
    <property type="match status" value="1"/>
</dbReference>
<keyword evidence="10" id="KW-0137">Centromere</keyword>
<keyword evidence="15" id="KW-1185">Reference proteome</keyword>
<dbReference type="GO" id="GO:0000775">
    <property type="term" value="C:chromosome, centromeric region"/>
    <property type="evidence" value="ECO:0007669"/>
    <property type="project" value="UniProtKB-SubCell"/>
</dbReference>
<evidence type="ECO:0000256" key="3">
    <source>
        <dbReference type="ARBA" id="ARBA00004647"/>
    </source>
</evidence>
<dbReference type="PRINTS" id="PR00114">
    <property type="entry name" value="STPHPHTASE"/>
</dbReference>